<dbReference type="GO" id="GO:0005975">
    <property type="term" value="P:carbohydrate metabolic process"/>
    <property type="evidence" value="ECO:0007669"/>
    <property type="project" value="UniProtKB-ARBA"/>
</dbReference>
<keyword evidence="6" id="KW-0812">Transmembrane</keyword>
<evidence type="ECO:0000256" key="3">
    <source>
        <dbReference type="ARBA" id="ARBA00022729"/>
    </source>
</evidence>
<dbReference type="EMBL" id="CP002857">
    <property type="protein sequence ID" value="AEI08770.1"/>
    <property type="molecule type" value="Genomic_DNA"/>
</dbReference>
<dbReference type="InterPro" id="IPR019931">
    <property type="entry name" value="LPXTG_anchor"/>
</dbReference>
<feature type="domain" description="Gram-positive pilin subunit D1 N-terminal" evidence="8">
    <location>
        <begin position="96"/>
        <end position="198"/>
    </location>
</feature>
<keyword evidence="3" id="KW-0732">Signal</keyword>
<dbReference type="InterPro" id="IPR013783">
    <property type="entry name" value="Ig-like_fold"/>
</dbReference>
<feature type="compositionally biased region" description="Polar residues" evidence="5">
    <location>
        <begin position="12"/>
        <end position="24"/>
    </location>
</feature>
<protein>
    <submittedName>
        <fullName evidence="9">Surface-anchored fimbrial subunit</fullName>
    </submittedName>
</protein>
<feature type="region of interest" description="Disordered" evidence="5">
    <location>
        <begin position="509"/>
        <end position="533"/>
    </location>
</feature>
<dbReference type="OrthoDB" id="3199332at2"/>
<evidence type="ECO:0000259" key="7">
    <source>
        <dbReference type="Pfam" id="PF00746"/>
    </source>
</evidence>
<evidence type="ECO:0000256" key="4">
    <source>
        <dbReference type="ARBA" id="ARBA00023088"/>
    </source>
</evidence>
<accession>F8DXX3</accession>
<evidence type="ECO:0000313" key="10">
    <source>
        <dbReference type="Proteomes" id="UP000000492"/>
    </source>
</evidence>
<feature type="region of interest" description="Disordered" evidence="5">
    <location>
        <begin position="436"/>
        <end position="467"/>
    </location>
</feature>
<dbReference type="NCBIfam" id="TIGR01167">
    <property type="entry name" value="LPXTG_anchor"/>
    <property type="match status" value="1"/>
</dbReference>
<dbReference type="InterPro" id="IPR048052">
    <property type="entry name" value="FM1-like"/>
</dbReference>
<feature type="transmembrane region" description="Helical" evidence="6">
    <location>
        <begin position="485"/>
        <end position="503"/>
    </location>
</feature>
<dbReference type="eggNOG" id="COG4932">
    <property type="taxonomic scope" value="Bacteria"/>
</dbReference>
<feature type="transmembrane region" description="Helical" evidence="6">
    <location>
        <begin position="32"/>
        <end position="57"/>
    </location>
</feature>
<evidence type="ECO:0000256" key="2">
    <source>
        <dbReference type="ARBA" id="ARBA00022525"/>
    </source>
</evidence>
<reference evidence="9 10" key="1">
    <citation type="journal article" date="2012" name="BMC Genomics">
        <title>Complete genome sequence, lifestyle, and multi-drug resistance of the human pathogen Corynebacterium resistens DSM 45100 isolated from blood samples of a leukemia patient.</title>
        <authorList>
            <person name="Schroder J."/>
            <person name="Maus I."/>
            <person name="Meyer K."/>
            <person name="Wordemann S."/>
            <person name="Blom J."/>
            <person name="Jaenicke S."/>
            <person name="Schneider J."/>
            <person name="Trost E."/>
            <person name="Tauch A."/>
        </authorList>
    </citation>
    <scope>NUCLEOTIDE SEQUENCE [LARGE SCALE GENOMIC DNA]</scope>
    <source>
        <strain evidence="10">DSM 45100 / JCM 12819 / CCUG 50093 / GTC 2026 / SICGH 158</strain>
    </source>
</reference>
<keyword evidence="4" id="KW-0572">Peptidoglycan-anchor</keyword>
<dbReference type="Pfam" id="PF16555">
    <property type="entry name" value="GramPos_pilinD1"/>
    <property type="match status" value="1"/>
</dbReference>
<sequence>MHARIDARSQRVHSSSRTGAPSVATSAAGGRAWVFMCVVFLAIFGLTLTSATSGAGIARAQSEPNQPATTGHNYSLTIHKFDGDPLTEKMGAGAPQPQPLGGIKFQINQLEGLNITDQAELNALAQSDPQMLTEQTKYPLGESKTAATAEDGKATFSDLTRGVYLVREQPSRVGNTRYSVATPFLVAVPDMKGNGDVVVQAKNQPIVATKNILGGVPGTPEAERIAEEHKRGEVRYRLETTMPAPDVRGKLYQLIVADPLDKHLDFKSVTNALIANGEKTVELREGEDFKVELEGAPRSGGFDYADKTVKITLTDKGLATAAKMRAGHPEARAVFDLHATLKSDTPEGTKISNTALSFPDGHDYWLVLAMRPPEWRVETNEVGFIVGSAPSVPTDPEEQLPVQPGEWPDWIFVPLFPLPPGATNHPLPGHRPQCPGCVPGAPGKPGAGTTAGAQGQPVGSAQPGAEGSRGLPGIIDRLPMTGANVMGLLVAGIVLVLVGFFVVGRRRRREEDNDAQTHRDPGANRAQEGSANE</sequence>
<dbReference type="HOGENOM" id="CLU_510672_0_0_11"/>
<dbReference type="KEGG" id="crd:CRES_0407"/>
<keyword evidence="6" id="KW-1133">Transmembrane helix</keyword>
<dbReference type="RefSeq" id="WP_013887796.1">
    <property type="nucleotide sequence ID" value="NC_015673.1"/>
</dbReference>
<feature type="domain" description="Gram-positive cocci surface proteins LPxTG" evidence="7">
    <location>
        <begin position="477"/>
        <end position="510"/>
    </location>
</feature>
<gene>
    <name evidence="9" type="primary">spaB</name>
    <name evidence="9" type="ordered locus">CRES_0407</name>
</gene>
<evidence type="ECO:0000313" key="9">
    <source>
        <dbReference type="EMBL" id="AEI08770.1"/>
    </source>
</evidence>
<feature type="compositionally biased region" description="Polar residues" evidence="5">
    <location>
        <begin position="62"/>
        <end position="76"/>
    </location>
</feature>
<keyword evidence="6" id="KW-0472">Membrane</keyword>
<dbReference type="NCBIfam" id="NF033902">
    <property type="entry name" value="iso_D2_wall_anc"/>
    <property type="match status" value="1"/>
</dbReference>
<evidence type="ECO:0000256" key="1">
    <source>
        <dbReference type="ARBA" id="ARBA00022512"/>
    </source>
</evidence>
<feature type="compositionally biased region" description="Low complexity" evidence="5">
    <location>
        <begin position="447"/>
        <end position="459"/>
    </location>
</feature>
<dbReference type="AlphaFoldDB" id="F8DXX3"/>
<dbReference type="InterPro" id="IPR032364">
    <property type="entry name" value="GramPos_pilinD1_N"/>
</dbReference>
<proteinExistence type="predicted"/>
<dbReference type="Gene3D" id="2.60.40.10">
    <property type="entry name" value="Immunoglobulins"/>
    <property type="match status" value="1"/>
</dbReference>
<dbReference type="Proteomes" id="UP000000492">
    <property type="component" value="Chromosome"/>
</dbReference>
<keyword evidence="2" id="KW-0964">Secreted</keyword>
<evidence type="ECO:0000259" key="8">
    <source>
        <dbReference type="Pfam" id="PF16555"/>
    </source>
</evidence>
<keyword evidence="10" id="KW-1185">Reference proteome</keyword>
<name>F8DXX3_CORRG</name>
<dbReference type="Gene3D" id="2.60.40.740">
    <property type="match status" value="1"/>
</dbReference>
<feature type="region of interest" description="Disordered" evidence="5">
    <location>
        <begin position="59"/>
        <end position="78"/>
    </location>
</feature>
<organism evidence="9 10">
    <name type="scientific">Corynebacterium resistens (strain DSM 45100 / JCM 12819 / GTC 2026 / SICGH 158)</name>
    <dbReference type="NCBI Taxonomy" id="662755"/>
    <lineage>
        <taxon>Bacteria</taxon>
        <taxon>Bacillati</taxon>
        <taxon>Actinomycetota</taxon>
        <taxon>Actinomycetes</taxon>
        <taxon>Mycobacteriales</taxon>
        <taxon>Corynebacteriaceae</taxon>
        <taxon>Corynebacterium</taxon>
    </lineage>
</organism>
<keyword evidence="1" id="KW-0134">Cell wall</keyword>
<dbReference type="STRING" id="662755.CRES_0407"/>
<feature type="region of interest" description="Disordered" evidence="5">
    <location>
        <begin position="1"/>
        <end position="24"/>
    </location>
</feature>
<dbReference type="NCBIfam" id="TIGR04226">
    <property type="entry name" value="RrgB_K2N_iso_D2"/>
    <property type="match status" value="1"/>
</dbReference>
<evidence type="ECO:0000256" key="6">
    <source>
        <dbReference type="SAM" id="Phobius"/>
    </source>
</evidence>
<dbReference type="Pfam" id="PF00746">
    <property type="entry name" value="Gram_pos_anchor"/>
    <property type="match status" value="1"/>
</dbReference>
<feature type="compositionally biased region" description="Basic and acidic residues" evidence="5">
    <location>
        <begin position="509"/>
        <end position="522"/>
    </location>
</feature>
<evidence type="ECO:0000256" key="5">
    <source>
        <dbReference type="SAM" id="MobiDB-lite"/>
    </source>
</evidence>
<dbReference type="InterPro" id="IPR026466">
    <property type="entry name" value="Fim_isopep_form_D2_dom"/>
</dbReference>